<evidence type="ECO:0000256" key="3">
    <source>
        <dbReference type="ARBA" id="ARBA00023015"/>
    </source>
</evidence>
<proteinExistence type="predicted"/>
<keyword evidence="6" id="KW-0539">Nucleus</keyword>
<evidence type="ECO:0000259" key="8">
    <source>
        <dbReference type="PROSITE" id="PS50888"/>
    </source>
</evidence>
<evidence type="ECO:0000256" key="1">
    <source>
        <dbReference type="ARBA" id="ARBA00004123"/>
    </source>
</evidence>
<feature type="compositionally biased region" description="Polar residues" evidence="7">
    <location>
        <begin position="274"/>
        <end position="291"/>
    </location>
</feature>
<comment type="subcellular location">
    <subcellularLocation>
        <location evidence="1">Nucleus</location>
    </subcellularLocation>
</comment>
<dbReference type="PANTHER" id="PTHR16223:SF238">
    <property type="entry name" value="TRANSCRIPTION FACTOR BHLH114"/>
    <property type="match status" value="1"/>
</dbReference>
<evidence type="ECO:0000256" key="7">
    <source>
        <dbReference type="SAM" id="MobiDB-lite"/>
    </source>
</evidence>
<feature type="compositionally biased region" description="Polar residues" evidence="7">
    <location>
        <begin position="92"/>
        <end position="106"/>
    </location>
</feature>
<comment type="subunit">
    <text evidence="2">Homodimer.</text>
</comment>
<dbReference type="PROSITE" id="PS50888">
    <property type="entry name" value="BHLH"/>
    <property type="match status" value="1"/>
</dbReference>
<evidence type="ECO:0000256" key="6">
    <source>
        <dbReference type="ARBA" id="ARBA00023242"/>
    </source>
</evidence>
<evidence type="ECO:0000313" key="10">
    <source>
        <dbReference type="Proteomes" id="UP001346149"/>
    </source>
</evidence>
<dbReference type="GO" id="GO:0005634">
    <property type="term" value="C:nucleus"/>
    <property type="evidence" value="ECO:0007669"/>
    <property type="project" value="UniProtKB-SubCell"/>
</dbReference>
<keyword evidence="5" id="KW-0804">Transcription</keyword>
<reference evidence="9 10" key="1">
    <citation type="journal article" date="2023" name="Hortic Res">
        <title>Pangenome of water caltrop reveals structural variations and asymmetric subgenome divergence after allopolyploidization.</title>
        <authorList>
            <person name="Zhang X."/>
            <person name="Chen Y."/>
            <person name="Wang L."/>
            <person name="Yuan Y."/>
            <person name="Fang M."/>
            <person name="Shi L."/>
            <person name="Lu R."/>
            <person name="Comes H.P."/>
            <person name="Ma Y."/>
            <person name="Chen Y."/>
            <person name="Huang G."/>
            <person name="Zhou Y."/>
            <person name="Zheng Z."/>
            <person name="Qiu Y."/>
        </authorList>
    </citation>
    <scope>NUCLEOTIDE SEQUENCE [LARGE SCALE GENOMIC DNA]</scope>
    <source>
        <strain evidence="9">F231</strain>
    </source>
</reference>
<organism evidence="9 10">
    <name type="scientific">Trapa natans</name>
    <name type="common">Water chestnut</name>
    <dbReference type="NCBI Taxonomy" id="22666"/>
    <lineage>
        <taxon>Eukaryota</taxon>
        <taxon>Viridiplantae</taxon>
        <taxon>Streptophyta</taxon>
        <taxon>Embryophyta</taxon>
        <taxon>Tracheophyta</taxon>
        <taxon>Spermatophyta</taxon>
        <taxon>Magnoliopsida</taxon>
        <taxon>eudicotyledons</taxon>
        <taxon>Gunneridae</taxon>
        <taxon>Pentapetalae</taxon>
        <taxon>rosids</taxon>
        <taxon>malvids</taxon>
        <taxon>Myrtales</taxon>
        <taxon>Lythraceae</taxon>
        <taxon>Trapa</taxon>
    </lineage>
</organism>
<protein>
    <recommendedName>
        <fullName evidence="8">BHLH domain-containing protein</fullName>
    </recommendedName>
</protein>
<dbReference type="AlphaFoldDB" id="A0AAN7LNH8"/>
<sequence>MAEELINQGVVCGGNWCNPARIALFGSGLSPFYGAAVGDLVGFGWPAESSFAGLASSANSDWTQAVMLEGGDASAGSGGLRTSNPTLISIMNESGSSDSSTQIQNDRSPRMIGDFTGKTINNSGDSSPMISAFKDQINYADIPSSSSGYTSNIVKSTFLLDQAAPLFESHMNLPAAANYSSQMVIPSYSSSCSDDPSPATFGKLLSLSMLKSMISGCSPLPNPPHQQAGRLKFSNNTPHWNASMAALDDIRTSLLGSPPTTTFSRSSVDDKPNRSNTTRKANSQYSQASKTSVKKVNPEPAIKRARVETPLPLPTFKVRKEKLGDRITALQQLVSPFGRTDTASVLHEAIEYIKYLHVQVNALSAPYMKSGSPYPYQQPHQQQRFKGKSVKATEGQPQMNLTSRGLCLVPMSSTFTVVANETPSDFWTPTFGGIIPVNP</sequence>
<gene>
    <name evidence="9" type="ORF">SAY86_011602</name>
</gene>
<dbReference type="InterPro" id="IPR036638">
    <property type="entry name" value="HLH_DNA-bd_sf"/>
</dbReference>
<dbReference type="GO" id="GO:0000981">
    <property type="term" value="F:DNA-binding transcription factor activity, RNA polymerase II-specific"/>
    <property type="evidence" value="ECO:0007669"/>
    <property type="project" value="TreeGrafter"/>
</dbReference>
<dbReference type="EMBL" id="JAXQNO010000012">
    <property type="protein sequence ID" value="KAK4787769.1"/>
    <property type="molecule type" value="Genomic_DNA"/>
</dbReference>
<evidence type="ECO:0000256" key="5">
    <source>
        <dbReference type="ARBA" id="ARBA00023163"/>
    </source>
</evidence>
<name>A0AAN7LNH8_TRANT</name>
<dbReference type="FunFam" id="4.10.280.10:FF:000032">
    <property type="entry name" value="Transcription factor bHLH123 family"/>
    <property type="match status" value="1"/>
</dbReference>
<dbReference type="CDD" id="cd11393">
    <property type="entry name" value="bHLH_AtbHLH_like"/>
    <property type="match status" value="1"/>
</dbReference>
<dbReference type="InterPro" id="IPR045239">
    <property type="entry name" value="bHLH95_bHLH"/>
</dbReference>
<accession>A0AAN7LNH8</accession>
<dbReference type="PANTHER" id="PTHR16223">
    <property type="entry name" value="TRANSCRIPTION FACTOR BHLH83-RELATED"/>
    <property type="match status" value="1"/>
</dbReference>
<feature type="domain" description="BHLH" evidence="8">
    <location>
        <begin position="307"/>
        <end position="356"/>
    </location>
</feature>
<keyword evidence="10" id="KW-1185">Reference proteome</keyword>
<keyword evidence="3" id="KW-0805">Transcription regulation</keyword>
<dbReference type="GO" id="GO:0046983">
    <property type="term" value="F:protein dimerization activity"/>
    <property type="evidence" value="ECO:0007669"/>
    <property type="project" value="InterPro"/>
</dbReference>
<dbReference type="SUPFAM" id="SSF47459">
    <property type="entry name" value="HLH, helix-loop-helix DNA-binding domain"/>
    <property type="match status" value="1"/>
</dbReference>
<evidence type="ECO:0000256" key="2">
    <source>
        <dbReference type="ARBA" id="ARBA00011738"/>
    </source>
</evidence>
<comment type="caution">
    <text evidence="9">The sequence shown here is derived from an EMBL/GenBank/DDBJ whole genome shotgun (WGS) entry which is preliminary data.</text>
</comment>
<dbReference type="Gene3D" id="4.10.280.10">
    <property type="entry name" value="Helix-loop-helix DNA-binding domain"/>
    <property type="match status" value="1"/>
</dbReference>
<feature type="region of interest" description="Disordered" evidence="7">
    <location>
        <begin position="92"/>
        <end position="111"/>
    </location>
</feature>
<feature type="compositionally biased region" description="Polar residues" evidence="7">
    <location>
        <begin position="256"/>
        <end position="266"/>
    </location>
</feature>
<dbReference type="InterPro" id="IPR045843">
    <property type="entry name" value="IND-like"/>
</dbReference>
<dbReference type="GO" id="GO:0000978">
    <property type="term" value="F:RNA polymerase II cis-regulatory region sequence-specific DNA binding"/>
    <property type="evidence" value="ECO:0007669"/>
    <property type="project" value="TreeGrafter"/>
</dbReference>
<evidence type="ECO:0000256" key="4">
    <source>
        <dbReference type="ARBA" id="ARBA00023125"/>
    </source>
</evidence>
<dbReference type="Proteomes" id="UP001346149">
    <property type="component" value="Unassembled WGS sequence"/>
</dbReference>
<feature type="region of interest" description="Disordered" evidence="7">
    <location>
        <begin position="256"/>
        <end position="299"/>
    </location>
</feature>
<evidence type="ECO:0000313" key="9">
    <source>
        <dbReference type="EMBL" id="KAK4787769.1"/>
    </source>
</evidence>
<dbReference type="InterPro" id="IPR011598">
    <property type="entry name" value="bHLH_dom"/>
</dbReference>
<keyword evidence="4" id="KW-0238">DNA-binding</keyword>